<sequence>EFLGAVGDKLGARAQAKESSLGECQQRGGGKLNETRFGSRAKDADGYKLWYSRVQRGKNGVGILVDRHLRESVVEVRRLNNRLMTIKLVVGDYTLNVVSTYAPQARLDKEIKRRFWEGLDEIVRNIPPAKRLFIGRDFNGHIGSSADGYTEVYNDFGFGERNGGGTSLLDFAKAFELVIANSSFPKQEEHLVTFQSSVEKTQIGYFLLRRGNRRLCEDCKVIPVVQGKVEAKKAAYMQLVGSTSVEEKRMNRERYKVARKEAKLAITEAKTTAFDRLYKELGDKGGEKKLL</sequence>
<gene>
    <name evidence="1" type="primary">LOC107761576</name>
</gene>
<organism evidence="1">
    <name type="scientific">Nicotiana tabacum</name>
    <name type="common">Common tobacco</name>
    <dbReference type="NCBI Taxonomy" id="4097"/>
    <lineage>
        <taxon>Eukaryota</taxon>
        <taxon>Viridiplantae</taxon>
        <taxon>Streptophyta</taxon>
        <taxon>Embryophyta</taxon>
        <taxon>Tracheophyta</taxon>
        <taxon>Spermatophyta</taxon>
        <taxon>Magnoliopsida</taxon>
        <taxon>eudicotyledons</taxon>
        <taxon>Gunneridae</taxon>
        <taxon>Pentapetalae</taxon>
        <taxon>asterids</taxon>
        <taxon>lamiids</taxon>
        <taxon>Solanales</taxon>
        <taxon>Solanaceae</taxon>
        <taxon>Nicotianoideae</taxon>
        <taxon>Nicotianeae</taxon>
        <taxon>Nicotiana</taxon>
    </lineage>
</organism>
<name>A0A1S3X601_TOBAC</name>
<dbReference type="InterPro" id="IPR036691">
    <property type="entry name" value="Endo/exonu/phosph_ase_sf"/>
</dbReference>
<evidence type="ECO:0008006" key="2">
    <source>
        <dbReference type="Google" id="ProtNLM"/>
    </source>
</evidence>
<dbReference type="PANTHER" id="PTHR23227:SF67">
    <property type="entry name" value="CRANIOFACIAL DEVELOPMENT PROTEIN 2-LIKE"/>
    <property type="match status" value="1"/>
</dbReference>
<dbReference type="KEGG" id="nta:107761576"/>
<dbReference type="OrthoDB" id="410104at2759"/>
<dbReference type="InterPro" id="IPR027124">
    <property type="entry name" value="Swc5/CFDP1/2"/>
</dbReference>
<accession>A0A1S3X601</accession>
<protein>
    <recommendedName>
        <fullName evidence="2">Craniofacial development protein 2-like</fullName>
    </recommendedName>
</protein>
<evidence type="ECO:0000313" key="1">
    <source>
        <dbReference type="RefSeq" id="XP_016435297.1"/>
    </source>
</evidence>
<dbReference type="RefSeq" id="XP_016435297.1">
    <property type="nucleotide sequence ID" value="XM_016579811.1"/>
</dbReference>
<dbReference type="SUPFAM" id="SSF56219">
    <property type="entry name" value="DNase I-like"/>
    <property type="match status" value="1"/>
</dbReference>
<proteinExistence type="predicted"/>
<feature type="non-terminal residue" evidence="1">
    <location>
        <position position="1"/>
    </location>
</feature>
<dbReference type="Gene3D" id="3.60.10.10">
    <property type="entry name" value="Endonuclease/exonuclease/phosphatase"/>
    <property type="match status" value="1"/>
</dbReference>
<reference evidence="1" key="1">
    <citation type="submission" date="2025-08" db="UniProtKB">
        <authorList>
            <consortium name="RefSeq"/>
        </authorList>
    </citation>
    <scope>IDENTIFICATION</scope>
</reference>
<dbReference type="PaxDb" id="4097-A0A1S3X601"/>
<dbReference type="PANTHER" id="PTHR23227">
    <property type="entry name" value="BUCENTAUR RELATED"/>
    <property type="match status" value="1"/>
</dbReference>
<dbReference type="STRING" id="4097.A0A1S3X601"/>
<dbReference type="AlphaFoldDB" id="A0A1S3X601"/>